<gene>
    <name evidence="1" type="ORF">mPipKuh1_008532</name>
</gene>
<evidence type="ECO:0000313" key="2">
    <source>
        <dbReference type="Proteomes" id="UP000558488"/>
    </source>
</evidence>
<reference evidence="1 2" key="1">
    <citation type="journal article" date="2020" name="Nature">
        <title>Six reference-quality genomes reveal evolution of bat adaptations.</title>
        <authorList>
            <person name="Jebb D."/>
            <person name="Huang Z."/>
            <person name="Pippel M."/>
            <person name="Hughes G.M."/>
            <person name="Lavrichenko K."/>
            <person name="Devanna P."/>
            <person name="Winkler S."/>
            <person name="Jermiin L.S."/>
            <person name="Skirmuntt E.C."/>
            <person name="Katzourakis A."/>
            <person name="Burkitt-Gray L."/>
            <person name="Ray D.A."/>
            <person name="Sullivan K.A.M."/>
            <person name="Roscito J.G."/>
            <person name="Kirilenko B.M."/>
            <person name="Davalos L.M."/>
            <person name="Corthals A.P."/>
            <person name="Power M.L."/>
            <person name="Jones G."/>
            <person name="Ransome R.D."/>
            <person name="Dechmann D.K.N."/>
            <person name="Locatelli A.G."/>
            <person name="Puechmaille S.J."/>
            <person name="Fedrigo O."/>
            <person name="Jarvis E.D."/>
            <person name="Hiller M."/>
            <person name="Vernes S.C."/>
            <person name="Myers E.W."/>
            <person name="Teeling E.C."/>
        </authorList>
    </citation>
    <scope>NUCLEOTIDE SEQUENCE [LARGE SCALE GENOMIC DNA]</scope>
    <source>
        <strain evidence="1">MPipKuh1</strain>
        <tissue evidence="1">Flight muscle</tissue>
    </source>
</reference>
<evidence type="ECO:0000313" key="1">
    <source>
        <dbReference type="EMBL" id="KAF6322534.1"/>
    </source>
</evidence>
<accession>A0A7J7VBP3</accession>
<protein>
    <submittedName>
        <fullName evidence="1">Uncharacterized protein</fullName>
    </submittedName>
</protein>
<organism evidence="1 2">
    <name type="scientific">Pipistrellus kuhlii</name>
    <name type="common">Kuhl's pipistrelle</name>
    <dbReference type="NCBI Taxonomy" id="59472"/>
    <lineage>
        <taxon>Eukaryota</taxon>
        <taxon>Metazoa</taxon>
        <taxon>Chordata</taxon>
        <taxon>Craniata</taxon>
        <taxon>Vertebrata</taxon>
        <taxon>Euteleostomi</taxon>
        <taxon>Mammalia</taxon>
        <taxon>Eutheria</taxon>
        <taxon>Laurasiatheria</taxon>
        <taxon>Chiroptera</taxon>
        <taxon>Yangochiroptera</taxon>
        <taxon>Vespertilionidae</taxon>
        <taxon>Pipistrellus</taxon>
    </lineage>
</organism>
<comment type="caution">
    <text evidence="1">The sequence shown here is derived from an EMBL/GenBank/DDBJ whole genome shotgun (WGS) entry which is preliminary data.</text>
</comment>
<sequence length="122" mass="12844">MLLKTRLRFLSELSGLDPCWVLGTGHANPARSPAELPPSAQGAGIGNWLWGAGQRMELRAAPPGQCISTERALTCLRTPSCPSGPGHCFLTDLHMSELDLSTSRDGTSHHPGLAAECAGSLL</sequence>
<proteinExistence type="predicted"/>
<keyword evidence="2" id="KW-1185">Reference proteome</keyword>
<dbReference type="AlphaFoldDB" id="A0A7J7VBP3"/>
<dbReference type="EMBL" id="JACAGB010000015">
    <property type="protein sequence ID" value="KAF6322534.1"/>
    <property type="molecule type" value="Genomic_DNA"/>
</dbReference>
<name>A0A7J7VBP3_PIPKU</name>
<dbReference type="Proteomes" id="UP000558488">
    <property type="component" value="Unassembled WGS sequence"/>
</dbReference>